<dbReference type="Proteomes" id="UP000537130">
    <property type="component" value="Unassembled WGS sequence"/>
</dbReference>
<organism evidence="2 3">
    <name type="scientific">Litorivivens lipolytica</name>
    <dbReference type="NCBI Taxonomy" id="1524264"/>
    <lineage>
        <taxon>Bacteria</taxon>
        <taxon>Pseudomonadati</taxon>
        <taxon>Pseudomonadota</taxon>
        <taxon>Gammaproteobacteria</taxon>
        <taxon>Litorivivens</taxon>
    </lineage>
</organism>
<dbReference type="RefSeq" id="WP_183411572.1">
    <property type="nucleotide sequence ID" value="NZ_JACHWY010000003.1"/>
</dbReference>
<keyword evidence="3" id="KW-1185">Reference proteome</keyword>
<evidence type="ECO:0008006" key="4">
    <source>
        <dbReference type="Google" id="ProtNLM"/>
    </source>
</evidence>
<keyword evidence="1" id="KW-1133">Transmembrane helix</keyword>
<feature type="transmembrane region" description="Helical" evidence="1">
    <location>
        <begin position="304"/>
        <end position="323"/>
    </location>
</feature>
<comment type="caution">
    <text evidence="2">The sequence shown here is derived from an EMBL/GenBank/DDBJ whole genome shotgun (WGS) entry which is preliminary data.</text>
</comment>
<feature type="transmembrane region" description="Helical" evidence="1">
    <location>
        <begin position="376"/>
        <end position="400"/>
    </location>
</feature>
<keyword evidence="1" id="KW-0812">Transmembrane</keyword>
<evidence type="ECO:0000256" key="1">
    <source>
        <dbReference type="SAM" id="Phobius"/>
    </source>
</evidence>
<name>A0A7W4Z8C0_9GAMM</name>
<feature type="transmembrane region" description="Helical" evidence="1">
    <location>
        <begin position="421"/>
        <end position="454"/>
    </location>
</feature>
<dbReference type="EMBL" id="JACHWY010000003">
    <property type="protein sequence ID" value="MBB3048811.1"/>
    <property type="molecule type" value="Genomic_DNA"/>
</dbReference>
<dbReference type="AlphaFoldDB" id="A0A7W4Z8C0"/>
<accession>A0A7W4Z8C0</accession>
<feature type="transmembrane region" description="Helical" evidence="1">
    <location>
        <begin position="113"/>
        <end position="129"/>
    </location>
</feature>
<feature type="transmembrane region" description="Helical" evidence="1">
    <location>
        <begin position="80"/>
        <end position="101"/>
    </location>
</feature>
<gene>
    <name evidence="2" type="ORF">FHR99_003085</name>
</gene>
<evidence type="ECO:0000313" key="2">
    <source>
        <dbReference type="EMBL" id="MBB3048811.1"/>
    </source>
</evidence>
<feature type="transmembrane region" description="Helical" evidence="1">
    <location>
        <begin position="55"/>
        <end position="74"/>
    </location>
</feature>
<evidence type="ECO:0000313" key="3">
    <source>
        <dbReference type="Proteomes" id="UP000537130"/>
    </source>
</evidence>
<feature type="transmembrane region" description="Helical" evidence="1">
    <location>
        <begin position="272"/>
        <end position="298"/>
    </location>
</feature>
<protein>
    <recommendedName>
        <fullName evidence="4">O-Antigen ligase</fullName>
    </recommendedName>
</protein>
<feature type="transmembrane region" description="Helical" evidence="1">
    <location>
        <begin position="166"/>
        <end position="184"/>
    </location>
</feature>
<reference evidence="2 3" key="1">
    <citation type="submission" date="2020-08" db="EMBL/GenBank/DDBJ databases">
        <title>Genomic Encyclopedia of Type Strains, Phase III (KMG-III): the genomes of soil and plant-associated and newly described type strains.</title>
        <authorList>
            <person name="Whitman W."/>
        </authorList>
    </citation>
    <scope>NUCLEOTIDE SEQUENCE [LARGE SCALE GENOMIC DNA]</scope>
    <source>
        <strain evidence="2 3">CECT 8654</strain>
    </source>
</reference>
<proteinExistence type="predicted"/>
<keyword evidence="1" id="KW-0472">Membrane</keyword>
<sequence length="465" mass="50533">MISGIAIYLLFFFAAATVLLTDSLYAHSSISSVVFFIACTFIAGTAIAHKNARQAFIVQLFVLYWMTFASMPLASASQSFVFVIISSGLEDIFLAATLTAASLNKGFWKAASAEYSAIFLILVFLIYFVRAGVSIAAIASFREIFVLVAFYLIGRAFYSYSINSDYAAKVITGFMLSLAIFGIIERLFWNSLWGLWGATDYFLIKFQNANFAFSLRDELPQHWFTYTGQGFTRRLVSTVGDATAAARAMSVGFILSIIYFGPRKSWSLLSSILLAIAIFLTIGRGGMVLAGFGVAFWLMLKHKLLGYIALSFLAMAFILASTSGSHSSNFERHMTGLTRGLESIPAKPLGHGLGTSGTMAIIYSSGHNDERVEESLVGSIAFQTGVFGLSAYFIFFGSLIKRIIQVEPVDTKTAKMRMACLAMLSGILFTSFFASSAISPVAAAPGLLLAGVLISEHNLQKTYAT</sequence>
<feature type="transmembrane region" description="Helical" evidence="1">
    <location>
        <begin position="30"/>
        <end position="48"/>
    </location>
</feature>